<keyword evidence="1" id="KW-0732">Signal</keyword>
<evidence type="ECO:0008006" key="4">
    <source>
        <dbReference type="Google" id="ProtNLM"/>
    </source>
</evidence>
<reference evidence="2 3" key="1">
    <citation type="submission" date="2016-02" db="EMBL/GenBank/DDBJ databases">
        <title>Anaerosporomusa subterraneum gen. nov., sp. nov., a spore-forming obligate anaerobe isolated from saprolite.</title>
        <authorList>
            <person name="Choi J.K."/>
            <person name="Shah M."/>
            <person name="Yee N."/>
        </authorList>
    </citation>
    <scope>NUCLEOTIDE SEQUENCE [LARGE SCALE GENOMIC DNA]</scope>
    <source>
        <strain evidence="2 3">RU4</strain>
    </source>
</reference>
<accession>A0A154BNQ8</accession>
<gene>
    <name evidence="2" type="ORF">AXX12_10535</name>
</gene>
<feature type="chain" id="PRO_5007594792" description="Porin domain-containing protein" evidence="1">
    <location>
        <begin position="25"/>
        <end position="312"/>
    </location>
</feature>
<evidence type="ECO:0000313" key="3">
    <source>
        <dbReference type="Proteomes" id="UP000076268"/>
    </source>
</evidence>
<dbReference type="OrthoDB" id="1676128at2"/>
<dbReference type="SUPFAM" id="SSF56935">
    <property type="entry name" value="Porins"/>
    <property type="match status" value="1"/>
</dbReference>
<comment type="caution">
    <text evidence="2">The sequence shown here is derived from an EMBL/GenBank/DDBJ whole genome shotgun (WGS) entry which is preliminary data.</text>
</comment>
<dbReference type="RefSeq" id="WP_066243169.1">
    <property type="nucleotide sequence ID" value="NZ_LSGP01000020.1"/>
</dbReference>
<dbReference type="STRING" id="1794912.AXX12_10535"/>
<sequence>MKKAALSSLLTALVITATATTALAAEAADNRTLSVSGEATLQWERVKPKADPDSHTGEQTFILNFSQPLSDNVSAYARFAYRNFGGDNIDDSIHEVDQFGLIYEAPGGTLTLGSQEAELGTLSGLADLTEVGRDNMFRGATWASESEQKNLKLLVGKVDKNLLETNNNKTVTGLEVSKVFGDVTVSGEYLHVSNNPSVNSVYGLGLKTAVDKWEFAFEGLRSSADQAASGMLAGVTYAATEKETISATYRNLKANSVVTGLATYDANTKGIELAWEKSLTDRWSVKLSHEWAKTIDTQNKERIAAIETTYTF</sequence>
<name>A0A154BNQ8_ANASB</name>
<feature type="signal peptide" evidence="1">
    <location>
        <begin position="1"/>
        <end position="24"/>
    </location>
</feature>
<proteinExistence type="predicted"/>
<protein>
    <recommendedName>
        <fullName evidence="4">Porin domain-containing protein</fullName>
    </recommendedName>
</protein>
<keyword evidence="3" id="KW-1185">Reference proteome</keyword>
<organism evidence="2 3">
    <name type="scientific">Anaerosporomusa subterranea</name>
    <dbReference type="NCBI Taxonomy" id="1794912"/>
    <lineage>
        <taxon>Bacteria</taxon>
        <taxon>Bacillati</taxon>
        <taxon>Bacillota</taxon>
        <taxon>Negativicutes</taxon>
        <taxon>Acetonemataceae</taxon>
        <taxon>Anaerosporomusa</taxon>
    </lineage>
</organism>
<dbReference type="AlphaFoldDB" id="A0A154BNQ8"/>
<evidence type="ECO:0000313" key="2">
    <source>
        <dbReference type="EMBL" id="KYZ75643.1"/>
    </source>
</evidence>
<dbReference type="Proteomes" id="UP000076268">
    <property type="component" value="Unassembled WGS sequence"/>
</dbReference>
<evidence type="ECO:0000256" key="1">
    <source>
        <dbReference type="SAM" id="SignalP"/>
    </source>
</evidence>
<dbReference type="EMBL" id="LSGP01000020">
    <property type="protein sequence ID" value="KYZ75643.1"/>
    <property type="molecule type" value="Genomic_DNA"/>
</dbReference>